<evidence type="ECO:0000256" key="5">
    <source>
        <dbReference type="ARBA" id="ARBA00022970"/>
    </source>
</evidence>
<sequence>MNEVATIVPQAQSNDAKPAENAGRLISDAPHKGAAPGAPARKNQGGGQSYFSVSNLHAYYGESYVVQGVSFNVREGEIVALLGRNGAGKTSTLRAIARVDSPAVRRGEVWLDHKPLHEMRAHEAARNGIGLVPEDRRIIQGLTVEENLKLAQIAPPKGWSLERIYELFPRLAERREQEATTMSGGEQQMLALARVLARDVKLLLLDEPYEGLAPVIVQEIEKTLEEIKSLGMTTIIVEQNAIAALHLADRAIILDTGEIVFDGTAQEVLDNEELRHDYLAL</sequence>
<dbReference type="Pfam" id="PF00005">
    <property type="entry name" value="ABC_tran"/>
    <property type="match status" value="1"/>
</dbReference>
<dbReference type="GO" id="GO:0015807">
    <property type="term" value="P:L-amino acid transport"/>
    <property type="evidence" value="ECO:0007669"/>
    <property type="project" value="TreeGrafter"/>
</dbReference>
<dbReference type="Proteomes" id="UP000433101">
    <property type="component" value="Unassembled WGS sequence"/>
</dbReference>
<comment type="caution">
    <text evidence="8">The sequence shown here is derived from an EMBL/GenBank/DDBJ whole genome shotgun (WGS) entry which is preliminary data.</text>
</comment>
<dbReference type="InterPro" id="IPR003439">
    <property type="entry name" value="ABC_transporter-like_ATP-bd"/>
</dbReference>
<proteinExistence type="inferred from homology"/>
<dbReference type="GO" id="GO:0016887">
    <property type="term" value="F:ATP hydrolysis activity"/>
    <property type="evidence" value="ECO:0007669"/>
    <property type="project" value="InterPro"/>
</dbReference>
<evidence type="ECO:0000256" key="1">
    <source>
        <dbReference type="ARBA" id="ARBA00005417"/>
    </source>
</evidence>
<feature type="region of interest" description="Disordered" evidence="6">
    <location>
        <begin position="26"/>
        <end position="46"/>
    </location>
</feature>
<comment type="similarity">
    <text evidence="1">Belongs to the ABC transporter superfamily.</text>
</comment>
<keyword evidence="5" id="KW-0029">Amino-acid transport</keyword>
<gene>
    <name evidence="8" type="ORF">GR183_18495</name>
</gene>
<dbReference type="InterPro" id="IPR003593">
    <property type="entry name" value="AAA+_ATPase"/>
</dbReference>
<evidence type="ECO:0000256" key="4">
    <source>
        <dbReference type="ARBA" id="ARBA00022840"/>
    </source>
</evidence>
<feature type="domain" description="ABC transporter" evidence="7">
    <location>
        <begin position="51"/>
        <end position="281"/>
    </location>
</feature>
<dbReference type="SUPFAM" id="SSF52540">
    <property type="entry name" value="P-loop containing nucleoside triphosphate hydrolases"/>
    <property type="match status" value="1"/>
</dbReference>
<organism evidence="8 9">
    <name type="scientific">Stappia sediminis</name>
    <dbReference type="NCBI Taxonomy" id="2692190"/>
    <lineage>
        <taxon>Bacteria</taxon>
        <taxon>Pseudomonadati</taxon>
        <taxon>Pseudomonadota</taxon>
        <taxon>Alphaproteobacteria</taxon>
        <taxon>Hyphomicrobiales</taxon>
        <taxon>Stappiaceae</taxon>
        <taxon>Stappia</taxon>
    </lineage>
</organism>
<dbReference type="PANTHER" id="PTHR43820">
    <property type="entry name" value="HIGH-AFFINITY BRANCHED-CHAIN AMINO ACID TRANSPORT ATP-BINDING PROTEIN LIVF"/>
    <property type="match status" value="1"/>
</dbReference>
<name>A0A7X3LXF2_9HYPH</name>
<dbReference type="InterPro" id="IPR017871">
    <property type="entry name" value="ABC_transporter-like_CS"/>
</dbReference>
<dbReference type="PANTHER" id="PTHR43820:SF2">
    <property type="entry name" value="ABC TRANSPORTER ATP-BINDING PROTEIN"/>
    <property type="match status" value="1"/>
</dbReference>
<dbReference type="GO" id="GO:0015658">
    <property type="term" value="F:branched-chain amino acid transmembrane transporter activity"/>
    <property type="evidence" value="ECO:0007669"/>
    <property type="project" value="TreeGrafter"/>
</dbReference>
<keyword evidence="3" id="KW-0547">Nucleotide-binding</keyword>
<dbReference type="AlphaFoldDB" id="A0A7X3LXF2"/>
<dbReference type="RefSeq" id="WP_160777139.1">
    <property type="nucleotide sequence ID" value="NZ_WUMV01000008.1"/>
</dbReference>
<dbReference type="PROSITE" id="PS50893">
    <property type="entry name" value="ABC_TRANSPORTER_2"/>
    <property type="match status" value="1"/>
</dbReference>
<evidence type="ECO:0000313" key="8">
    <source>
        <dbReference type="EMBL" id="MXN66909.1"/>
    </source>
</evidence>
<reference evidence="8 9" key="1">
    <citation type="submission" date="2019-12" db="EMBL/GenBank/DDBJ databases">
        <authorList>
            <person name="Li M."/>
        </authorList>
    </citation>
    <scope>NUCLEOTIDE SEQUENCE [LARGE SCALE GENOMIC DNA]</scope>
    <source>
        <strain evidence="8 9">GBMRC 2046</strain>
    </source>
</reference>
<dbReference type="SMART" id="SM00382">
    <property type="entry name" value="AAA"/>
    <property type="match status" value="1"/>
</dbReference>
<evidence type="ECO:0000256" key="2">
    <source>
        <dbReference type="ARBA" id="ARBA00022448"/>
    </source>
</evidence>
<dbReference type="InterPro" id="IPR052156">
    <property type="entry name" value="BCAA_Transport_ATP-bd_LivF"/>
</dbReference>
<keyword evidence="4 8" id="KW-0067">ATP-binding</keyword>
<dbReference type="GO" id="GO:0005524">
    <property type="term" value="F:ATP binding"/>
    <property type="evidence" value="ECO:0007669"/>
    <property type="project" value="UniProtKB-KW"/>
</dbReference>
<dbReference type="PROSITE" id="PS00211">
    <property type="entry name" value="ABC_TRANSPORTER_1"/>
    <property type="match status" value="1"/>
</dbReference>
<dbReference type="Gene3D" id="3.40.50.300">
    <property type="entry name" value="P-loop containing nucleotide triphosphate hydrolases"/>
    <property type="match status" value="1"/>
</dbReference>
<evidence type="ECO:0000313" key="9">
    <source>
        <dbReference type="Proteomes" id="UP000433101"/>
    </source>
</evidence>
<dbReference type="EMBL" id="WUMV01000008">
    <property type="protein sequence ID" value="MXN66909.1"/>
    <property type="molecule type" value="Genomic_DNA"/>
</dbReference>
<protein>
    <submittedName>
        <fullName evidence="8">ATP-binding cassette domain-containing protein</fullName>
    </submittedName>
</protein>
<evidence type="ECO:0000256" key="3">
    <source>
        <dbReference type="ARBA" id="ARBA00022741"/>
    </source>
</evidence>
<evidence type="ECO:0000259" key="7">
    <source>
        <dbReference type="PROSITE" id="PS50893"/>
    </source>
</evidence>
<dbReference type="CDD" id="cd03224">
    <property type="entry name" value="ABC_TM1139_LivF_branched"/>
    <property type="match status" value="1"/>
</dbReference>
<feature type="region of interest" description="Disordered" evidence="6">
    <location>
        <begin position="1"/>
        <end position="20"/>
    </location>
</feature>
<keyword evidence="2" id="KW-0813">Transport</keyword>
<evidence type="ECO:0000256" key="6">
    <source>
        <dbReference type="SAM" id="MobiDB-lite"/>
    </source>
</evidence>
<keyword evidence="9" id="KW-1185">Reference proteome</keyword>
<dbReference type="InterPro" id="IPR027417">
    <property type="entry name" value="P-loop_NTPase"/>
</dbReference>
<accession>A0A7X3LXF2</accession>